<evidence type="ECO:0000256" key="2">
    <source>
        <dbReference type="ARBA" id="ARBA00006906"/>
    </source>
</evidence>
<gene>
    <name evidence="6" type="ORF">AVDCRST_MAG59-302</name>
</gene>
<keyword evidence="4 6" id="KW-0456">Lyase</keyword>
<evidence type="ECO:0000256" key="3">
    <source>
        <dbReference type="ARBA" id="ARBA00011233"/>
    </source>
</evidence>
<evidence type="ECO:0000256" key="5">
    <source>
        <dbReference type="ARBA" id="ARBA00023277"/>
    </source>
</evidence>
<dbReference type="InterPro" id="IPR000887">
    <property type="entry name" value="Aldlse_KDPG_KHG"/>
</dbReference>
<evidence type="ECO:0000256" key="1">
    <source>
        <dbReference type="ARBA" id="ARBA00004761"/>
    </source>
</evidence>
<dbReference type="CDD" id="cd00452">
    <property type="entry name" value="KDPG_aldolase"/>
    <property type="match status" value="1"/>
</dbReference>
<comment type="pathway">
    <text evidence="1">Carbohydrate acid metabolism.</text>
</comment>
<dbReference type="EC" id="4.1.3.16" evidence="6"/>
<dbReference type="PANTHER" id="PTHR30246">
    <property type="entry name" value="2-KETO-3-DEOXY-6-PHOSPHOGLUCONATE ALDOLASE"/>
    <property type="match status" value="1"/>
</dbReference>
<keyword evidence="5" id="KW-0119">Carbohydrate metabolism</keyword>
<protein>
    <submittedName>
        <fullName evidence="6">4-hydroxy-2-oxoglutarate aldolase @ 2-dehydro-3-deoxyphosphogluconate aldolase</fullName>
        <ecNumber evidence="6">4.1.2.14</ecNumber>
        <ecNumber evidence="6">4.1.3.16</ecNumber>
    </submittedName>
</protein>
<comment type="subunit">
    <text evidence="3">Homotrimer.</text>
</comment>
<dbReference type="EMBL" id="CADCWF010000012">
    <property type="protein sequence ID" value="CAA9535705.1"/>
    <property type="molecule type" value="Genomic_DNA"/>
</dbReference>
<comment type="similarity">
    <text evidence="2">Belongs to the KHG/KDPG aldolase family.</text>
</comment>
<dbReference type="InterPro" id="IPR013785">
    <property type="entry name" value="Aldolase_TIM"/>
</dbReference>
<proteinExistence type="inferred from homology"/>
<dbReference type="Gene3D" id="3.20.20.70">
    <property type="entry name" value="Aldolase class I"/>
    <property type="match status" value="1"/>
</dbReference>
<dbReference type="PANTHER" id="PTHR30246:SF1">
    <property type="entry name" value="2-DEHYDRO-3-DEOXY-6-PHOSPHOGALACTONATE ALDOLASE-RELATED"/>
    <property type="match status" value="1"/>
</dbReference>
<organism evidence="6">
    <name type="scientific">uncultured Thermomicrobiales bacterium</name>
    <dbReference type="NCBI Taxonomy" id="1645740"/>
    <lineage>
        <taxon>Bacteria</taxon>
        <taxon>Pseudomonadati</taxon>
        <taxon>Thermomicrobiota</taxon>
        <taxon>Thermomicrobia</taxon>
        <taxon>Thermomicrobiales</taxon>
        <taxon>environmental samples</taxon>
    </lineage>
</organism>
<name>A0A6J4TYC7_9BACT</name>
<evidence type="ECO:0000313" key="6">
    <source>
        <dbReference type="EMBL" id="CAA9535705.1"/>
    </source>
</evidence>
<dbReference type="NCBIfam" id="TIGR01182">
    <property type="entry name" value="eda"/>
    <property type="match status" value="1"/>
</dbReference>
<dbReference type="AlphaFoldDB" id="A0A6J4TYC7"/>
<reference evidence="6" key="1">
    <citation type="submission" date="2020-02" db="EMBL/GenBank/DDBJ databases">
        <authorList>
            <person name="Meier V. D."/>
        </authorList>
    </citation>
    <scope>NUCLEOTIDE SEQUENCE</scope>
    <source>
        <strain evidence="6">AVDCRST_MAG59</strain>
    </source>
</reference>
<dbReference type="GO" id="GO:0008700">
    <property type="term" value="F:(R,S)-4-hydroxy-2-oxoglutarate aldolase activity"/>
    <property type="evidence" value="ECO:0007669"/>
    <property type="project" value="UniProtKB-EC"/>
</dbReference>
<dbReference type="Pfam" id="PF01081">
    <property type="entry name" value="Aldolase"/>
    <property type="match status" value="1"/>
</dbReference>
<accession>A0A6J4TYC7</accession>
<dbReference type="GO" id="GO:0008675">
    <property type="term" value="F:2-dehydro-3-deoxy-phosphogluconate aldolase activity"/>
    <property type="evidence" value="ECO:0007669"/>
    <property type="project" value="UniProtKB-EC"/>
</dbReference>
<dbReference type="EC" id="4.1.2.14" evidence="6"/>
<dbReference type="SUPFAM" id="SSF51569">
    <property type="entry name" value="Aldolase"/>
    <property type="match status" value="1"/>
</dbReference>
<sequence>MGEDVGTAIERDGVVGIVRLDDLSGAVALADALGRGGVRAVEFTFTNPSAGRAIEEVHAALGDSVLVGAGSVLDSETARAAILAGAQFVVTPVVSLSVIACCNRYGVPTVIGAYTPTEILTAWEAGATFVKVFPASAGGPHYLKDIRGPLPQVKLIPTGGVGADNAADFIRAGARAVAVGGNLVDPALVAAGRWNELEARARALVETVRSARDG</sequence>
<evidence type="ECO:0000256" key="4">
    <source>
        <dbReference type="ARBA" id="ARBA00023239"/>
    </source>
</evidence>